<dbReference type="NCBIfam" id="TIGR00652">
    <property type="entry name" value="DapF"/>
    <property type="match status" value="1"/>
</dbReference>
<comment type="caution">
    <text evidence="10">The sequence shown here is derived from an EMBL/GenBank/DDBJ whole genome shotgun (WGS) entry which is preliminary data.</text>
</comment>
<dbReference type="Pfam" id="PF01678">
    <property type="entry name" value="DAP_epimerase"/>
    <property type="match status" value="2"/>
</dbReference>
<keyword evidence="6 8" id="KW-0413">Isomerase</keyword>
<dbReference type="SUPFAM" id="SSF54506">
    <property type="entry name" value="Diaminopimelate epimerase-like"/>
    <property type="match status" value="2"/>
</dbReference>
<sequence>MSIQFTKMHGLGNDFMVLDGVSQTLPETGPPWPSDVLARLADRHTGVGFDQLLLIQPAHGDADFCYRIFNADGTEVGQCGNGARCVARFVRDKGLFDGHTLRLETHSGQMQLRITDDGLISVDMGAPRWQLDQIPFVAKAEADSYLIVAGTNAHEVSAVGLGNPHCVLLVENVDQAPVAEVGPLLSQHERFPEQVNVGFMQIIDRSHIRLRVFERGVGETRACGSGACAAVVCGQRRGLLDDSVSVQLPGGTLQIHYAGTHITMTGPACAVYDGVLPYPDPVCP</sequence>
<gene>
    <name evidence="8 10" type="primary">dapF</name>
    <name evidence="10" type="ORF">AB5I84_12085</name>
</gene>
<feature type="site" description="Could be important to modulate the pK values of the two catalytic cysteine residues" evidence="8">
    <location>
        <position position="165"/>
    </location>
</feature>
<evidence type="ECO:0000313" key="10">
    <source>
        <dbReference type="EMBL" id="MEY1662891.1"/>
    </source>
</evidence>
<feature type="binding site" evidence="8">
    <location>
        <position position="70"/>
    </location>
    <ligand>
        <name>substrate</name>
    </ligand>
</feature>
<evidence type="ECO:0000256" key="1">
    <source>
        <dbReference type="ARBA" id="ARBA00005196"/>
    </source>
</evidence>
<dbReference type="PANTHER" id="PTHR31689">
    <property type="entry name" value="DIAMINOPIMELATE EPIMERASE, CHLOROPLASTIC"/>
    <property type="match status" value="1"/>
</dbReference>
<feature type="binding site" evidence="8">
    <location>
        <position position="196"/>
    </location>
    <ligand>
        <name>substrate</name>
    </ligand>
</feature>
<comment type="function">
    <text evidence="8">Catalyzes the stereoinversion of LL-2,6-diaminopimelate (L,L-DAP) to meso-diaminopimelate (meso-DAP), a precursor of L-lysine and an essential component of the bacterial peptidoglycan.</text>
</comment>
<dbReference type="GO" id="GO:0008837">
    <property type="term" value="F:diaminopimelate epimerase activity"/>
    <property type="evidence" value="ECO:0007669"/>
    <property type="project" value="UniProtKB-EC"/>
</dbReference>
<evidence type="ECO:0000256" key="3">
    <source>
        <dbReference type="ARBA" id="ARBA00013080"/>
    </source>
</evidence>
<evidence type="ECO:0000256" key="4">
    <source>
        <dbReference type="ARBA" id="ARBA00022605"/>
    </source>
</evidence>
<keyword evidence="8" id="KW-0963">Cytoplasm</keyword>
<accession>A0ABV4ALI4</accession>
<dbReference type="PROSITE" id="PS01326">
    <property type="entry name" value="DAP_EPIMERASE"/>
    <property type="match status" value="1"/>
</dbReference>
<feature type="active site" evidence="9">
    <location>
        <position position="79"/>
    </location>
</feature>
<feature type="site" description="Important for dimerization" evidence="8">
    <location>
        <position position="272"/>
    </location>
</feature>
<comment type="subunit">
    <text evidence="8">Homodimer.</text>
</comment>
<dbReference type="EMBL" id="JBGCUO010000002">
    <property type="protein sequence ID" value="MEY1662891.1"/>
    <property type="molecule type" value="Genomic_DNA"/>
</dbReference>
<dbReference type="InterPro" id="IPR001653">
    <property type="entry name" value="DAP_epimerase_DapF"/>
</dbReference>
<dbReference type="Proteomes" id="UP001562065">
    <property type="component" value="Unassembled WGS sequence"/>
</dbReference>
<protein>
    <recommendedName>
        <fullName evidence="3 8">Diaminopimelate epimerase</fullName>
        <shortName evidence="8">DAP epimerase</shortName>
        <ecNumber evidence="3 8">5.1.1.7</ecNumber>
    </recommendedName>
    <alternativeName>
        <fullName evidence="8">PLP-independent amino acid racemase</fullName>
    </alternativeName>
</protein>
<evidence type="ECO:0000256" key="7">
    <source>
        <dbReference type="ARBA" id="ARBA00051712"/>
    </source>
</evidence>
<evidence type="ECO:0000256" key="9">
    <source>
        <dbReference type="PROSITE-ProRule" id="PRU10125"/>
    </source>
</evidence>
<evidence type="ECO:0000256" key="2">
    <source>
        <dbReference type="ARBA" id="ARBA00010219"/>
    </source>
</evidence>
<keyword evidence="5 8" id="KW-0457">Lysine biosynthesis</keyword>
<comment type="similarity">
    <text evidence="2 8">Belongs to the diaminopimelate epimerase family.</text>
</comment>
<keyword evidence="4 8" id="KW-0028">Amino-acid biosynthesis</keyword>
<feature type="site" description="Could be important to modulate the pK values of the two catalytic cysteine residues" evidence="8">
    <location>
        <position position="214"/>
    </location>
</feature>
<evidence type="ECO:0000256" key="5">
    <source>
        <dbReference type="ARBA" id="ARBA00023154"/>
    </source>
</evidence>
<feature type="binding site" evidence="8">
    <location>
        <begin position="224"/>
        <end position="225"/>
    </location>
    <ligand>
        <name>substrate</name>
    </ligand>
</feature>
<organism evidence="10 11">
    <name type="scientific">Isoalcanivorax beigongshangi</name>
    <dbReference type="NCBI Taxonomy" id="3238810"/>
    <lineage>
        <taxon>Bacteria</taxon>
        <taxon>Pseudomonadati</taxon>
        <taxon>Pseudomonadota</taxon>
        <taxon>Gammaproteobacteria</taxon>
        <taxon>Oceanospirillales</taxon>
        <taxon>Alcanivoracaceae</taxon>
        <taxon>Isoalcanivorax</taxon>
    </lineage>
</organism>
<feature type="active site" description="Proton donor" evidence="8">
    <location>
        <position position="79"/>
    </location>
</feature>
<feature type="binding site" evidence="8">
    <location>
        <position position="163"/>
    </location>
    <ligand>
        <name>substrate</name>
    </ligand>
</feature>
<name>A0ABV4ALI4_9GAMM</name>
<dbReference type="EC" id="5.1.1.7" evidence="3 8"/>
<feature type="binding site" evidence="8">
    <location>
        <position position="51"/>
    </location>
    <ligand>
        <name>substrate</name>
    </ligand>
</feature>
<comment type="subcellular location">
    <subcellularLocation>
        <location evidence="8">Cytoplasm</location>
    </subcellularLocation>
</comment>
<feature type="binding site" evidence="8">
    <location>
        <begin position="80"/>
        <end position="81"/>
    </location>
    <ligand>
        <name>substrate</name>
    </ligand>
</feature>
<proteinExistence type="inferred from homology"/>
<comment type="catalytic activity">
    <reaction evidence="7 8">
        <text>(2S,6S)-2,6-diaminopimelate = meso-2,6-diaminopimelate</text>
        <dbReference type="Rhea" id="RHEA:15393"/>
        <dbReference type="ChEBI" id="CHEBI:57609"/>
        <dbReference type="ChEBI" id="CHEBI:57791"/>
        <dbReference type="EC" id="5.1.1.7"/>
    </reaction>
</comment>
<dbReference type="RefSeq" id="WP_369456161.1">
    <property type="nucleotide sequence ID" value="NZ_JBGCUO010000002.1"/>
</dbReference>
<dbReference type="PANTHER" id="PTHR31689:SF0">
    <property type="entry name" value="DIAMINOPIMELATE EPIMERASE"/>
    <property type="match status" value="1"/>
</dbReference>
<evidence type="ECO:0000256" key="8">
    <source>
        <dbReference type="HAMAP-Rule" id="MF_00197"/>
    </source>
</evidence>
<dbReference type="Gene3D" id="3.10.310.10">
    <property type="entry name" value="Diaminopimelate Epimerase, Chain A, domain 1"/>
    <property type="match status" value="2"/>
</dbReference>
<dbReference type="InterPro" id="IPR018510">
    <property type="entry name" value="DAP_epimerase_AS"/>
</dbReference>
<reference evidence="10 11" key="1">
    <citation type="submission" date="2024-07" db="EMBL/GenBank/DDBJ databases">
        <authorList>
            <person name="Ren Q."/>
        </authorList>
    </citation>
    <scope>NUCLEOTIDE SEQUENCE [LARGE SCALE GENOMIC DNA]</scope>
    <source>
        <strain evidence="10 11">REN37</strain>
    </source>
</reference>
<keyword evidence="11" id="KW-1185">Reference proteome</keyword>
<feature type="active site" description="Proton acceptor" evidence="8">
    <location>
        <position position="223"/>
    </location>
</feature>
<feature type="binding site" evidence="8">
    <location>
        <begin position="214"/>
        <end position="215"/>
    </location>
    <ligand>
        <name>substrate</name>
    </ligand>
</feature>
<dbReference type="HAMAP" id="MF_00197">
    <property type="entry name" value="DAP_epimerase"/>
    <property type="match status" value="1"/>
</dbReference>
<evidence type="ECO:0000313" key="11">
    <source>
        <dbReference type="Proteomes" id="UP001562065"/>
    </source>
</evidence>
<evidence type="ECO:0000256" key="6">
    <source>
        <dbReference type="ARBA" id="ARBA00023235"/>
    </source>
</evidence>
<feature type="binding site" evidence="8">
    <location>
        <position position="13"/>
    </location>
    <ligand>
        <name>substrate</name>
    </ligand>
</feature>
<comment type="pathway">
    <text evidence="1 8">Amino-acid biosynthesis; L-lysine biosynthesis via DAP pathway; DL-2,6-diaminopimelate from LL-2,6-diaminopimelate: step 1/1.</text>
</comment>